<keyword evidence="3 9" id="KW-0349">Heme</keyword>
<evidence type="ECO:0000256" key="3">
    <source>
        <dbReference type="ARBA" id="ARBA00022617"/>
    </source>
</evidence>
<evidence type="ECO:0000256" key="5">
    <source>
        <dbReference type="ARBA" id="ARBA00022723"/>
    </source>
</evidence>
<dbReference type="InterPro" id="IPR007197">
    <property type="entry name" value="rSAM"/>
</dbReference>
<evidence type="ECO:0000256" key="7">
    <source>
        <dbReference type="ARBA" id="ARBA00023014"/>
    </source>
</evidence>
<dbReference type="Pfam" id="PF04055">
    <property type="entry name" value="Radical_SAM"/>
    <property type="match status" value="1"/>
</dbReference>
<dbReference type="SFLD" id="SFLDG01065">
    <property type="entry name" value="anaerobic_coproporphyrinogen-I"/>
    <property type="match status" value="1"/>
</dbReference>
<evidence type="ECO:0000256" key="9">
    <source>
        <dbReference type="RuleBase" id="RU364116"/>
    </source>
</evidence>
<dbReference type="PROSITE" id="PS51918">
    <property type="entry name" value="RADICAL_SAM"/>
    <property type="match status" value="1"/>
</dbReference>
<dbReference type="InterPro" id="IPR004559">
    <property type="entry name" value="HemW-like"/>
</dbReference>
<dbReference type="SFLD" id="SFLDF00288">
    <property type="entry name" value="HemN-like__clustered_with_nucl"/>
    <property type="match status" value="1"/>
</dbReference>
<sequence>MSEKQKLELYIHIPFCASKCRYCDFLSGESTPEAQRAYINQLIEEIRAQGQILPEYQLSSIFIGGGTPSILSGLQIQNIISAVYENFVVEADAEISIECNPGTLDATKLEYYREAGINRLSLGLQSADDEELKLLGRIHSYNDFLHSYELARAAHFDNINIDLMSGIPHQTLHKWRQSLKKVLRLHPEHISAYSLIIEPGTPFAALYGSEEGQKALPGEDEEREMYAETKTLLEEYGFTRYEISNYARPGKECRHNIGYWTGVDYLGVGLGASSKLKHHRFHSEERLDRYMAVEMHRDLMPLYQDLVALTVADEMEEFMYLGLRMTKGVSGADFYDLFHLNMFDLFGDAIRKNTALGLLEVDTPMLRLTERGIDLSNRVFADFYEVLPRNQALFPDDPRNLF</sequence>
<dbReference type="SMART" id="SM00729">
    <property type="entry name" value="Elp3"/>
    <property type="match status" value="1"/>
</dbReference>
<dbReference type="GO" id="GO:0051539">
    <property type="term" value="F:4 iron, 4 sulfur cluster binding"/>
    <property type="evidence" value="ECO:0007669"/>
    <property type="project" value="UniProtKB-UniRule"/>
</dbReference>
<dbReference type="SFLD" id="SFLDF00562">
    <property type="entry name" value="HemN-like__clustered_with_heat"/>
    <property type="match status" value="1"/>
</dbReference>
<evidence type="ECO:0000313" key="11">
    <source>
        <dbReference type="EMBL" id="EHO17249.1"/>
    </source>
</evidence>
<dbReference type="GO" id="GO:0046872">
    <property type="term" value="F:metal ion binding"/>
    <property type="evidence" value="ECO:0007669"/>
    <property type="project" value="UniProtKB-UniRule"/>
</dbReference>
<keyword evidence="5 9" id="KW-0479">Metal-binding</keyword>
<keyword evidence="7 9" id="KW-0411">Iron-sulfur</keyword>
<gene>
    <name evidence="11" type="ORF">HMPREF9623_00848</name>
</gene>
<dbReference type="SUPFAM" id="SSF102114">
    <property type="entry name" value="Radical SAM enzymes"/>
    <property type="match status" value="1"/>
</dbReference>
<evidence type="ECO:0000256" key="4">
    <source>
        <dbReference type="ARBA" id="ARBA00022691"/>
    </source>
</evidence>
<organism evidence="11 12">
    <name type="scientific">Stomatobaculum longum</name>
    <dbReference type="NCBI Taxonomy" id="796942"/>
    <lineage>
        <taxon>Bacteria</taxon>
        <taxon>Bacillati</taxon>
        <taxon>Bacillota</taxon>
        <taxon>Clostridia</taxon>
        <taxon>Lachnospirales</taxon>
        <taxon>Lachnospiraceae</taxon>
        <taxon>Stomatobaculum</taxon>
    </lineage>
</organism>
<dbReference type="SFLD" id="SFLDG01082">
    <property type="entry name" value="B12-binding_domain_containing"/>
    <property type="match status" value="1"/>
</dbReference>
<evidence type="ECO:0000256" key="8">
    <source>
        <dbReference type="ARBA" id="ARBA00023186"/>
    </source>
</evidence>
<reference evidence="11 12" key="1">
    <citation type="submission" date="2011-10" db="EMBL/GenBank/DDBJ databases">
        <title>The Genome Sequence of Lachnospiraceae bacterium ACC2.</title>
        <authorList>
            <consortium name="The Broad Institute Genome Sequencing Platform"/>
            <person name="Earl A."/>
            <person name="Ward D."/>
            <person name="Feldgarden M."/>
            <person name="Gevers D."/>
            <person name="Sizova M."/>
            <person name="Hazen A."/>
            <person name="Epstein S."/>
            <person name="Young S.K."/>
            <person name="Zeng Q."/>
            <person name="Gargeya S."/>
            <person name="Fitzgerald M."/>
            <person name="Haas B."/>
            <person name="Abouelleil A."/>
            <person name="Alvarado L."/>
            <person name="Arachchi H.M."/>
            <person name="Berlin A."/>
            <person name="Brown A."/>
            <person name="Chapman S.B."/>
            <person name="Chen Z."/>
            <person name="Dunbar C."/>
            <person name="Freedman E."/>
            <person name="Gearin G."/>
            <person name="Goldberg J."/>
            <person name="Griggs A."/>
            <person name="Gujja S."/>
            <person name="Heiman D."/>
            <person name="Howarth C."/>
            <person name="Larson L."/>
            <person name="Lui A."/>
            <person name="MacDonald P.J.P."/>
            <person name="Montmayeur A."/>
            <person name="Murphy C."/>
            <person name="Neiman D."/>
            <person name="Pearson M."/>
            <person name="Priest M."/>
            <person name="Roberts A."/>
            <person name="Saif S."/>
            <person name="Shea T."/>
            <person name="Shenoy N."/>
            <person name="Sisk P."/>
            <person name="Stolte C."/>
            <person name="Sykes S."/>
            <person name="Wortman J."/>
            <person name="Nusbaum C."/>
            <person name="Birren B."/>
        </authorList>
    </citation>
    <scope>NUCLEOTIDE SEQUENCE [LARGE SCALE GENOMIC DNA]</scope>
    <source>
        <strain evidence="11 12">ACC2</strain>
    </source>
</reference>
<protein>
    <recommendedName>
        <fullName evidence="2 9">Heme chaperone HemW</fullName>
    </recommendedName>
</protein>
<feature type="domain" description="Radical SAM core" evidence="10">
    <location>
        <begin position="1"/>
        <end position="239"/>
    </location>
</feature>
<dbReference type="InterPro" id="IPR013785">
    <property type="entry name" value="Aldolase_TIM"/>
</dbReference>
<dbReference type="InterPro" id="IPR058240">
    <property type="entry name" value="rSAM_sf"/>
</dbReference>
<accession>A0AA37DGP5</accession>
<comment type="subcellular location">
    <subcellularLocation>
        <location evidence="9">Cytoplasm</location>
    </subcellularLocation>
</comment>
<evidence type="ECO:0000313" key="12">
    <source>
        <dbReference type="Proteomes" id="UP000018466"/>
    </source>
</evidence>
<evidence type="ECO:0000256" key="1">
    <source>
        <dbReference type="ARBA" id="ARBA00006100"/>
    </source>
</evidence>
<dbReference type="GO" id="GO:0006779">
    <property type="term" value="P:porphyrin-containing compound biosynthetic process"/>
    <property type="evidence" value="ECO:0007669"/>
    <property type="project" value="InterPro"/>
</dbReference>
<keyword evidence="9" id="KW-0004">4Fe-4S</keyword>
<name>A0AA37DGP5_9FIRM</name>
<dbReference type="InterPro" id="IPR006638">
    <property type="entry name" value="Elp3/MiaA/NifB-like_rSAM"/>
</dbReference>
<keyword evidence="8 9" id="KW-0143">Chaperone</keyword>
<comment type="caution">
    <text evidence="11">The sequence shown here is derived from an EMBL/GenBank/DDBJ whole genome shotgun (WGS) entry which is preliminary data.</text>
</comment>
<keyword evidence="6 9" id="KW-0408">Iron</keyword>
<proteinExistence type="inferred from homology"/>
<dbReference type="RefSeq" id="WP_009532681.1">
    <property type="nucleotide sequence ID" value="NZ_JH590862.1"/>
</dbReference>
<evidence type="ECO:0000256" key="6">
    <source>
        <dbReference type="ARBA" id="ARBA00023004"/>
    </source>
</evidence>
<dbReference type="GO" id="GO:0005737">
    <property type="term" value="C:cytoplasm"/>
    <property type="evidence" value="ECO:0007669"/>
    <property type="project" value="UniProtKB-SubCell"/>
</dbReference>
<dbReference type="GeneID" id="86940618"/>
<keyword evidence="9" id="KW-0963">Cytoplasm</keyword>
<dbReference type="Pfam" id="PF06969">
    <property type="entry name" value="HemN_C"/>
    <property type="match status" value="1"/>
</dbReference>
<keyword evidence="12" id="KW-1185">Reference proteome</keyword>
<dbReference type="Proteomes" id="UP000018466">
    <property type="component" value="Unassembled WGS sequence"/>
</dbReference>
<dbReference type="NCBIfam" id="TIGR00539">
    <property type="entry name" value="hemN_rel"/>
    <property type="match status" value="1"/>
</dbReference>
<dbReference type="InterPro" id="IPR010723">
    <property type="entry name" value="HemN_C"/>
</dbReference>
<dbReference type="PANTHER" id="PTHR13932:SF5">
    <property type="entry name" value="RADICAL S-ADENOSYL METHIONINE DOMAIN-CONTAINING PROTEIN 1, MITOCHONDRIAL"/>
    <property type="match status" value="1"/>
</dbReference>
<dbReference type="GO" id="GO:0004109">
    <property type="term" value="F:coproporphyrinogen oxidase activity"/>
    <property type="evidence" value="ECO:0007669"/>
    <property type="project" value="InterPro"/>
</dbReference>
<evidence type="ECO:0000259" key="10">
    <source>
        <dbReference type="PROSITE" id="PS51918"/>
    </source>
</evidence>
<dbReference type="CDD" id="cd01335">
    <property type="entry name" value="Radical_SAM"/>
    <property type="match status" value="1"/>
</dbReference>
<comment type="function">
    <text evidence="9">Probably acts as a heme chaperone, transferring heme to an unknown acceptor. Binds one molecule of heme per monomer, possibly covalently. Binds 1 [4Fe-4S] cluster. The cluster is coordinated with 3 cysteines and an exchangeable S-adenosyl-L-methionine.</text>
</comment>
<dbReference type="InterPro" id="IPR034505">
    <property type="entry name" value="Coproporphyrinogen-III_oxidase"/>
</dbReference>
<comment type="similarity">
    <text evidence="1">Belongs to the anaerobic coproporphyrinogen-III oxidase family. HemW subfamily.</text>
</comment>
<evidence type="ECO:0000256" key="2">
    <source>
        <dbReference type="ARBA" id="ARBA00017228"/>
    </source>
</evidence>
<keyword evidence="4 9" id="KW-0949">S-adenosyl-L-methionine</keyword>
<dbReference type="SFLD" id="SFLDS00029">
    <property type="entry name" value="Radical_SAM"/>
    <property type="match status" value="1"/>
</dbReference>
<dbReference type="EMBL" id="AGEL01000006">
    <property type="protein sequence ID" value="EHO17249.1"/>
    <property type="molecule type" value="Genomic_DNA"/>
</dbReference>
<dbReference type="Gene3D" id="3.20.20.70">
    <property type="entry name" value="Aldolase class I"/>
    <property type="match status" value="1"/>
</dbReference>
<dbReference type="PANTHER" id="PTHR13932">
    <property type="entry name" value="COPROPORPHYRINIGEN III OXIDASE"/>
    <property type="match status" value="1"/>
</dbReference>
<dbReference type="AlphaFoldDB" id="A0AA37DGP5"/>